<sequence length="99" mass="11175">MKKFRMSPPRVRREVGGPEWYTNCDYNGVTGTLHGSSTNERGLDDVFNVAWIDGHILLEDFCMGLVESTTSNRTRVLFRDCQIGPLEPASQKSMHVRSA</sequence>
<comment type="caution">
    <text evidence="1">The sequence shown here is derived from an EMBL/GenBank/DDBJ whole genome shotgun (WGS) entry which is preliminary data.</text>
</comment>
<reference evidence="1 2" key="1">
    <citation type="submission" date="2024-01" db="EMBL/GenBank/DDBJ databases">
        <title>The genomes of 5 underutilized Papilionoideae crops provide insights into root nodulation and disease resistanc.</title>
        <authorList>
            <person name="Jiang F."/>
        </authorList>
    </citation>
    <scope>NUCLEOTIDE SEQUENCE [LARGE SCALE GENOMIC DNA]</scope>
    <source>
        <strain evidence="1">LVBAO_FW01</strain>
        <tissue evidence="1">Leaves</tissue>
    </source>
</reference>
<name>A0AAN9R8L6_CANGL</name>
<evidence type="ECO:0000313" key="2">
    <source>
        <dbReference type="Proteomes" id="UP001367508"/>
    </source>
</evidence>
<proteinExistence type="predicted"/>
<protein>
    <submittedName>
        <fullName evidence="1">Uncharacterized protein</fullName>
    </submittedName>
</protein>
<gene>
    <name evidence="1" type="ORF">VNO77_03952</name>
</gene>
<dbReference type="AlphaFoldDB" id="A0AAN9R8L6"/>
<accession>A0AAN9R8L6</accession>
<dbReference type="EMBL" id="JAYMYQ010000001">
    <property type="protein sequence ID" value="KAK7361864.1"/>
    <property type="molecule type" value="Genomic_DNA"/>
</dbReference>
<evidence type="ECO:0000313" key="1">
    <source>
        <dbReference type="EMBL" id="KAK7361864.1"/>
    </source>
</evidence>
<keyword evidence="2" id="KW-1185">Reference proteome</keyword>
<organism evidence="1 2">
    <name type="scientific">Canavalia gladiata</name>
    <name type="common">Sword bean</name>
    <name type="synonym">Dolichos gladiatus</name>
    <dbReference type="NCBI Taxonomy" id="3824"/>
    <lineage>
        <taxon>Eukaryota</taxon>
        <taxon>Viridiplantae</taxon>
        <taxon>Streptophyta</taxon>
        <taxon>Embryophyta</taxon>
        <taxon>Tracheophyta</taxon>
        <taxon>Spermatophyta</taxon>
        <taxon>Magnoliopsida</taxon>
        <taxon>eudicotyledons</taxon>
        <taxon>Gunneridae</taxon>
        <taxon>Pentapetalae</taxon>
        <taxon>rosids</taxon>
        <taxon>fabids</taxon>
        <taxon>Fabales</taxon>
        <taxon>Fabaceae</taxon>
        <taxon>Papilionoideae</taxon>
        <taxon>50 kb inversion clade</taxon>
        <taxon>NPAAA clade</taxon>
        <taxon>indigoferoid/millettioid clade</taxon>
        <taxon>Phaseoleae</taxon>
        <taxon>Canavalia</taxon>
    </lineage>
</organism>
<dbReference type="Proteomes" id="UP001367508">
    <property type="component" value="Unassembled WGS sequence"/>
</dbReference>